<keyword evidence="7" id="KW-0106">Calcium</keyword>
<evidence type="ECO:0000256" key="1">
    <source>
        <dbReference type="ARBA" id="ARBA00000548"/>
    </source>
</evidence>
<evidence type="ECO:0000259" key="13">
    <source>
        <dbReference type="SMART" id="SM00632"/>
    </source>
</evidence>
<keyword evidence="8 11" id="KW-0119">Carbohydrate metabolism</keyword>
<dbReference type="SMART" id="SM00642">
    <property type="entry name" value="Aamy"/>
    <property type="match status" value="1"/>
</dbReference>
<dbReference type="InterPro" id="IPR031319">
    <property type="entry name" value="A-amylase_C"/>
</dbReference>
<evidence type="ECO:0000256" key="2">
    <source>
        <dbReference type="ARBA" id="ARBA00001913"/>
    </source>
</evidence>
<name>A0A0C3KSS6_9AGAM</name>
<evidence type="ECO:0000313" key="16">
    <source>
        <dbReference type="Proteomes" id="UP000054248"/>
    </source>
</evidence>
<dbReference type="GO" id="GO:0046872">
    <property type="term" value="F:metal ion binding"/>
    <property type="evidence" value="ECO:0007669"/>
    <property type="project" value="UniProtKB-KW"/>
</dbReference>
<evidence type="ECO:0000256" key="6">
    <source>
        <dbReference type="ARBA" id="ARBA00022801"/>
    </source>
</evidence>
<dbReference type="SUPFAM" id="SSF51011">
    <property type="entry name" value="Glycosyl hydrolase domain"/>
    <property type="match status" value="1"/>
</dbReference>
<comment type="similarity">
    <text evidence="3 10">Belongs to the glycosyl hydrolase 13 family.</text>
</comment>
<dbReference type="OrthoDB" id="550577at2759"/>
<accession>A0A0C3KSS6</accession>
<dbReference type="AlphaFoldDB" id="A0A0C3KSS6"/>
<evidence type="ECO:0000256" key="12">
    <source>
        <dbReference type="SAM" id="SignalP"/>
    </source>
</evidence>
<dbReference type="InterPro" id="IPR006048">
    <property type="entry name" value="A-amylase/branching_C"/>
</dbReference>
<dbReference type="GO" id="GO:0005975">
    <property type="term" value="P:carbohydrate metabolic process"/>
    <property type="evidence" value="ECO:0007669"/>
    <property type="project" value="InterPro"/>
</dbReference>
<dbReference type="PANTHER" id="PTHR43447">
    <property type="entry name" value="ALPHA-AMYLASE"/>
    <property type="match status" value="1"/>
</dbReference>
<protein>
    <recommendedName>
        <fullName evidence="4 11">Alpha-amylase</fullName>
        <ecNumber evidence="4 11">3.2.1.1</ecNumber>
    </recommendedName>
</protein>
<evidence type="ECO:0000259" key="14">
    <source>
        <dbReference type="SMART" id="SM00642"/>
    </source>
</evidence>
<dbReference type="CDD" id="cd11317">
    <property type="entry name" value="AmyAc_bac_euk_AmyA"/>
    <property type="match status" value="1"/>
</dbReference>
<dbReference type="Pfam" id="PF02806">
    <property type="entry name" value="Alpha-amylase_C"/>
    <property type="match status" value="1"/>
</dbReference>
<sequence length="476" mass="51843">MPSIFIQSLLAVASLSSAVLAAPAYPVIQTRSTPGSKHVIANLFQWNWDSVARECAWLGKNGYGFVQVSPASEHIQGAQWWTDYQVVSYKLQSKRGNADQFRNMVNACKTAGVGVIVDIVWNHMTGIDGGVGVAGSSFSHYDYPGIYDKNDFHYCGTPGNDIQNWNDRTQLQNCELVNLADLKTESSKVRNTLITHTNSLIDLGVAGFRVDASKHVSTNDIKYLQAKLKKQGLYYTHEVVYEGGGGVTSSEYMAYGDVQEFRYTSLLSNAFNSGNIAQLKGLKDLGWLPSDKANVFVANHDRERSGYLSYKSPSKRYTLAHVFSLAYPYGSPTVFSGYSFANSDDGAPNGNYGTCNDNGSGANGWQCQHRWTAIAGMVSFYNNVGSNALKNWKQGDSNQIAFGRGSVGYVIINNSNNKWKTTFTTGLPDGKYCDVISGKKSGSSCTSKVVTVRGGKLTNYGVGQHNAVAIHIGAKL</sequence>
<dbReference type="InterPro" id="IPR013780">
    <property type="entry name" value="Glyco_hydro_b"/>
</dbReference>
<dbReference type="Gene3D" id="2.60.40.1180">
    <property type="entry name" value="Golgi alpha-mannosidase II"/>
    <property type="match status" value="1"/>
</dbReference>
<evidence type="ECO:0000256" key="8">
    <source>
        <dbReference type="ARBA" id="ARBA00023277"/>
    </source>
</evidence>
<reference evidence="16" key="2">
    <citation type="submission" date="2015-01" db="EMBL/GenBank/DDBJ databases">
        <title>Evolutionary Origins and Diversification of the Mycorrhizal Mutualists.</title>
        <authorList>
            <consortium name="DOE Joint Genome Institute"/>
            <consortium name="Mycorrhizal Genomics Consortium"/>
            <person name="Kohler A."/>
            <person name="Kuo A."/>
            <person name="Nagy L.G."/>
            <person name="Floudas D."/>
            <person name="Copeland A."/>
            <person name="Barry K.W."/>
            <person name="Cichocki N."/>
            <person name="Veneault-Fourrey C."/>
            <person name="LaButti K."/>
            <person name="Lindquist E.A."/>
            <person name="Lipzen A."/>
            <person name="Lundell T."/>
            <person name="Morin E."/>
            <person name="Murat C."/>
            <person name="Riley R."/>
            <person name="Ohm R."/>
            <person name="Sun H."/>
            <person name="Tunlid A."/>
            <person name="Henrissat B."/>
            <person name="Grigoriev I.V."/>
            <person name="Hibbett D.S."/>
            <person name="Martin F."/>
        </authorList>
    </citation>
    <scope>NUCLEOTIDE SEQUENCE [LARGE SCALE GENOMIC DNA]</scope>
    <source>
        <strain evidence="16">MUT 4182</strain>
    </source>
</reference>
<dbReference type="SMART" id="SM00632">
    <property type="entry name" value="Aamy_C"/>
    <property type="match status" value="1"/>
</dbReference>
<dbReference type="HOGENOM" id="CLU_013336_0_0_1"/>
<evidence type="ECO:0000256" key="11">
    <source>
        <dbReference type="RuleBase" id="RU361134"/>
    </source>
</evidence>
<feature type="domain" description="Glycosyl hydrolase family 13 catalytic" evidence="14">
    <location>
        <begin position="38"/>
        <end position="381"/>
    </location>
</feature>
<dbReference type="STRING" id="1051891.A0A0C3KSS6"/>
<evidence type="ECO:0000256" key="7">
    <source>
        <dbReference type="ARBA" id="ARBA00022837"/>
    </source>
</evidence>
<feature type="chain" id="PRO_5002166451" description="Alpha-amylase" evidence="12">
    <location>
        <begin position="22"/>
        <end position="476"/>
    </location>
</feature>
<keyword evidence="5" id="KW-0479">Metal-binding</keyword>
<feature type="domain" description="Alpha-amylase C-terminal" evidence="13">
    <location>
        <begin position="390"/>
        <end position="475"/>
    </location>
</feature>
<evidence type="ECO:0000256" key="4">
    <source>
        <dbReference type="ARBA" id="ARBA00012595"/>
    </source>
</evidence>
<dbReference type="EC" id="3.2.1.1" evidence="4 11"/>
<keyword evidence="16" id="KW-1185">Reference proteome</keyword>
<feature type="signal peptide" evidence="12">
    <location>
        <begin position="1"/>
        <end position="21"/>
    </location>
</feature>
<gene>
    <name evidence="15" type="ORF">M407DRAFT_99630</name>
</gene>
<comment type="catalytic activity">
    <reaction evidence="1 11">
        <text>Endohydrolysis of (1-&gt;4)-alpha-D-glucosidic linkages in polysaccharides containing three or more (1-&gt;4)-alpha-linked D-glucose units.</text>
        <dbReference type="EC" id="3.2.1.1"/>
    </reaction>
</comment>
<keyword evidence="12" id="KW-0732">Signal</keyword>
<comment type="cofactor">
    <cofactor evidence="2">
        <name>Ca(2+)</name>
        <dbReference type="ChEBI" id="CHEBI:29108"/>
    </cofactor>
</comment>
<evidence type="ECO:0000256" key="5">
    <source>
        <dbReference type="ARBA" id="ARBA00022723"/>
    </source>
</evidence>
<dbReference type="PRINTS" id="PR00110">
    <property type="entry name" value="ALPHAAMYLASE"/>
</dbReference>
<proteinExistence type="inferred from homology"/>
<keyword evidence="9 11" id="KW-0326">Glycosidase</keyword>
<dbReference type="Gene3D" id="3.20.20.80">
    <property type="entry name" value="Glycosidases"/>
    <property type="match status" value="1"/>
</dbReference>
<keyword evidence="6 11" id="KW-0378">Hydrolase</keyword>
<dbReference type="Proteomes" id="UP000054248">
    <property type="component" value="Unassembled WGS sequence"/>
</dbReference>
<organism evidence="15 16">
    <name type="scientific">Tulasnella calospora MUT 4182</name>
    <dbReference type="NCBI Taxonomy" id="1051891"/>
    <lineage>
        <taxon>Eukaryota</taxon>
        <taxon>Fungi</taxon>
        <taxon>Dikarya</taxon>
        <taxon>Basidiomycota</taxon>
        <taxon>Agaricomycotina</taxon>
        <taxon>Agaricomycetes</taxon>
        <taxon>Cantharellales</taxon>
        <taxon>Tulasnellaceae</taxon>
        <taxon>Tulasnella</taxon>
    </lineage>
</organism>
<reference evidence="15 16" key="1">
    <citation type="submission" date="2014-04" db="EMBL/GenBank/DDBJ databases">
        <authorList>
            <consortium name="DOE Joint Genome Institute"/>
            <person name="Kuo A."/>
            <person name="Girlanda M."/>
            <person name="Perotto S."/>
            <person name="Kohler A."/>
            <person name="Nagy L.G."/>
            <person name="Floudas D."/>
            <person name="Copeland A."/>
            <person name="Barry K.W."/>
            <person name="Cichocki N."/>
            <person name="Veneault-Fourrey C."/>
            <person name="LaButti K."/>
            <person name="Lindquist E.A."/>
            <person name="Lipzen A."/>
            <person name="Lundell T."/>
            <person name="Morin E."/>
            <person name="Murat C."/>
            <person name="Sun H."/>
            <person name="Tunlid A."/>
            <person name="Henrissat B."/>
            <person name="Grigoriev I.V."/>
            <person name="Hibbett D.S."/>
            <person name="Martin F."/>
            <person name="Nordberg H.P."/>
            <person name="Cantor M.N."/>
            <person name="Hua S.X."/>
        </authorList>
    </citation>
    <scope>NUCLEOTIDE SEQUENCE [LARGE SCALE GENOMIC DNA]</scope>
    <source>
        <strain evidence="15 16">MUT 4182</strain>
    </source>
</reference>
<dbReference type="EMBL" id="KN823059">
    <property type="protein sequence ID" value="KIO24533.1"/>
    <property type="molecule type" value="Genomic_DNA"/>
</dbReference>
<dbReference type="InterPro" id="IPR006047">
    <property type="entry name" value="GH13_cat_dom"/>
</dbReference>
<evidence type="ECO:0000256" key="3">
    <source>
        <dbReference type="ARBA" id="ARBA00008061"/>
    </source>
</evidence>
<evidence type="ECO:0000256" key="9">
    <source>
        <dbReference type="ARBA" id="ARBA00023295"/>
    </source>
</evidence>
<dbReference type="GO" id="GO:0004556">
    <property type="term" value="F:alpha-amylase activity"/>
    <property type="evidence" value="ECO:0007669"/>
    <property type="project" value="UniProtKB-UniRule"/>
</dbReference>
<dbReference type="InterPro" id="IPR006046">
    <property type="entry name" value="Alpha_amylase"/>
</dbReference>
<evidence type="ECO:0000256" key="10">
    <source>
        <dbReference type="RuleBase" id="RU003615"/>
    </source>
</evidence>
<dbReference type="InterPro" id="IPR017853">
    <property type="entry name" value="GH"/>
</dbReference>
<dbReference type="Pfam" id="PF00128">
    <property type="entry name" value="Alpha-amylase"/>
    <property type="match status" value="1"/>
</dbReference>
<dbReference type="SUPFAM" id="SSF51445">
    <property type="entry name" value="(Trans)glycosidases"/>
    <property type="match status" value="1"/>
</dbReference>
<evidence type="ECO:0000313" key="15">
    <source>
        <dbReference type="EMBL" id="KIO24533.1"/>
    </source>
</evidence>